<feature type="compositionally biased region" description="Polar residues" evidence="1">
    <location>
        <begin position="194"/>
        <end position="206"/>
    </location>
</feature>
<evidence type="ECO:0000256" key="1">
    <source>
        <dbReference type="SAM" id="MobiDB-lite"/>
    </source>
</evidence>
<feature type="compositionally biased region" description="Polar residues" evidence="1">
    <location>
        <begin position="154"/>
        <end position="163"/>
    </location>
</feature>
<feature type="region of interest" description="Disordered" evidence="1">
    <location>
        <begin position="150"/>
        <end position="210"/>
    </location>
</feature>
<organism evidence="2">
    <name type="scientific">Aphanomyces invadans</name>
    <dbReference type="NCBI Taxonomy" id="157072"/>
    <lineage>
        <taxon>Eukaryota</taxon>
        <taxon>Sar</taxon>
        <taxon>Stramenopiles</taxon>
        <taxon>Oomycota</taxon>
        <taxon>Saprolegniomycetes</taxon>
        <taxon>Saprolegniales</taxon>
        <taxon>Verrucalvaceae</taxon>
        <taxon>Aphanomyces</taxon>
    </lineage>
</organism>
<dbReference type="VEuPathDB" id="FungiDB:H310_02096"/>
<gene>
    <name evidence="2" type="ORF">H310_02096</name>
</gene>
<accession>A0A024UMD8</accession>
<proteinExistence type="predicted"/>
<name>A0A024UMD8_9STRA</name>
<dbReference type="AlphaFoldDB" id="A0A024UMD8"/>
<evidence type="ECO:0000313" key="2">
    <source>
        <dbReference type="EMBL" id="ETW07626.1"/>
    </source>
</evidence>
<protein>
    <submittedName>
        <fullName evidence="2">Uncharacterized protein</fullName>
    </submittedName>
</protein>
<dbReference type="EMBL" id="KI913954">
    <property type="protein sequence ID" value="ETW07626.1"/>
    <property type="molecule type" value="Genomic_DNA"/>
</dbReference>
<dbReference type="RefSeq" id="XP_008863719.1">
    <property type="nucleotide sequence ID" value="XM_008865497.1"/>
</dbReference>
<reference evidence="2" key="1">
    <citation type="submission" date="2013-12" db="EMBL/GenBank/DDBJ databases">
        <title>The Genome Sequence of Aphanomyces invadans NJM9701.</title>
        <authorList>
            <consortium name="The Broad Institute Genomics Platform"/>
            <person name="Russ C."/>
            <person name="Tyler B."/>
            <person name="van West P."/>
            <person name="Dieguez-Uribeondo J."/>
            <person name="Young S.K."/>
            <person name="Zeng Q."/>
            <person name="Gargeya S."/>
            <person name="Fitzgerald M."/>
            <person name="Abouelleil A."/>
            <person name="Alvarado L."/>
            <person name="Chapman S.B."/>
            <person name="Gainer-Dewar J."/>
            <person name="Goldberg J."/>
            <person name="Griggs A."/>
            <person name="Gujja S."/>
            <person name="Hansen M."/>
            <person name="Howarth C."/>
            <person name="Imamovic A."/>
            <person name="Ireland A."/>
            <person name="Larimer J."/>
            <person name="McCowan C."/>
            <person name="Murphy C."/>
            <person name="Pearson M."/>
            <person name="Poon T.W."/>
            <person name="Priest M."/>
            <person name="Roberts A."/>
            <person name="Saif S."/>
            <person name="Shea T."/>
            <person name="Sykes S."/>
            <person name="Wortman J."/>
            <person name="Nusbaum C."/>
            <person name="Birren B."/>
        </authorList>
    </citation>
    <scope>NUCLEOTIDE SEQUENCE [LARGE SCALE GENOMIC DNA]</scope>
    <source>
        <strain evidence="2">NJM9701</strain>
    </source>
</reference>
<dbReference type="GeneID" id="20079146"/>
<dbReference type="OrthoDB" id="59046at2759"/>
<sequence length="222" mass="23633">MQLCRYPRCRSYGKLDGLCLVHAKAAAAAATTSSSSASSPLGLPPTPLRLAFTPPPPPSGTSTSTHLPTANAMFIQNQTLSNDDGDDSPLVMVSCVPPVLANGRSQCFAPSCPAPTHGTTPFCIQHQTCVLLVDTQPRHPYPTYLHRKRKRSLSIENGSSTGLPQPLGGVHYPSRRSEISKADPPATSRRRQHSSPVPTPSTASLSTEHEHAQILANLGRCV</sequence>